<protein>
    <submittedName>
        <fullName evidence="1">Uncharacterized protein</fullName>
    </submittedName>
</protein>
<evidence type="ECO:0000313" key="2">
    <source>
        <dbReference type="Proteomes" id="UP000593578"/>
    </source>
</evidence>
<dbReference type="Proteomes" id="UP000593578">
    <property type="component" value="Unassembled WGS sequence"/>
</dbReference>
<name>A0A7J8NYG7_GOSRA</name>
<dbReference type="EMBL" id="JABEZZ010000003">
    <property type="protein sequence ID" value="MBA0582061.1"/>
    <property type="molecule type" value="Genomic_DNA"/>
</dbReference>
<comment type="caution">
    <text evidence="1">The sequence shown here is derived from an EMBL/GenBank/DDBJ whole genome shotgun (WGS) entry which is preliminary data.</text>
</comment>
<reference evidence="1 2" key="1">
    <citation type="journal article" date="2019" name="Genome Biol. Evol.">
        <title>Insights into the evolution of the New World diploid cottons (Gossypium, subgenus Houzingenia) based on genome sequencing.</title>
        <authorList>
            <person name="Grover C.E."/>
            <person name="Arick M.A. 2nd"/>
            <person name="Thrash A."/>
            <person name="Conover J.L."/>
            <person name="Sanders W.S."/>
            <person name="Peterson D.G."/>
            <person name="Frelichowski J.E."/>
            <person name="Scheffler J.A."/>
            <person name="Scheffler B.E."/>
            <person name="Wendel J.F."/>
        </authorList>
    </citation>
    <scope>NUCLEOTIDE SEQUENCE [LARGE SCALE GENOMIC DNA]</scope>
    <source>
        <strain evidence="1">8</strain>
        <tissue evidence="1">Leaf</tissue>
    </source>
</reference>
<gene>
    <name evidence="1" type="ORF">Gorai_024213</name>
</gene>
<accession>A0A7J8NYG7</accession>
<proteinExistence type="predicted"/>
<evidence type="ECO:0000313" key="1">
    <source>
        <dbReference type="EMBL" id="MBA0582061.1"/>
    </source>
</evidence>
<sequence length="151" mass="17350">MGIEDDATKVNIVAIYFTNVTLLWWCRKSTDEKRGEITIGTWEEFQTGFKSLSSPNSNPRALLAETKTSQPRMIMDDKPDKATMKLGVILSSVETKKGRKRKWLMFVDIIVEGKRLNASLTWVLDHWYTPWCSKKLSSTITSWDLCARNES</sequence>
<organism evidence="1 2">
    <name type="scientific">Gossypium raimondii</name>
    <name type="common">Peruvian cotton</name>
    <name type="synonym">Gossypium klotzschianum subsp. raimondii</name>
    <dbReference type="NCBI Taxonomy" id="29730"/>
    <lineage>
        <taxon>Eukaryota</taxon>
        <taxon>Viridiplantae</taxon>
        <taxon>Streptophyta</taxon>
        <taxon>Embryophyta</taxon>
        <taxon>Tracheophyta</taxon>
        <taxon>Spermatophyta</taxon>
        <taxon>Magnoliopsida</taxon>
        <taxon>eudicotyledons</taxon>
        <taxon>Gunneridae</taxon>
        <taxon>Pentapetalae</taxon>
        <taxon>rosids</taxon>
        <taxon>malvids</taxon>
        <taxon>Malvales</taxon>
        <taxon>Malvaceae</taxon>
        <taxon>Malvoideae</taxon>
        <taxon>Gossypium</taxon>
    </lineage>
</organism>
<feature type="non-terminal residue" evidence="1">
    <location>
        <position position="151"/>
    </location>
</feature>
<dbReference type="AlphaFoldDB" id="A0A7J8NYG7"/>